<dbReference type="InterPro" id="IPR043131">
    <property type="entry name" value="BCAT-like_N"/>
</dbReference>
<dbReference type="Gene3D" id="3.20.10.10">
    <property type="entry name" value="D-amino Acid Aminotransferase, subunit A, domain 2"/>
    <property type="match status" value="1"/>
</dbReference>
<evidence type="ECO:0000256" key="1">
    <source>
        <dbReference type="ARBA" id="ARBA00001933"/>
    </source>
</evidence>
<comment type="similarity">
    <text evidence="2 4">Belongs to the class-IV pyridoxal-phosphate-dependent aminotransferase family.</text>
</comment>
<dbReference type="PROSITE" id="PS00770">
    <property type="entry name" value="AA_TRANSFER_CLASS_4"/>
    <property type="match status" value="1"/>
</dbReference>
<dbReference type="Pfam" id="PF01063">
    <property type="entry name" value="Aminotran_4"/>
    <property type="match status" value="1"/>
</dbReference>
<dbReference type="PANTHER" id="PTHR42743">
    <property type="entry name" value="AMINO-ACID AMINOTRANSFERASE"/>
    <property type="match status" value="1"/>
</dbReference>
<organism evidence="6 7">
    <name type="scientific">Megasphaera massiliensis</name>
    <dbReference type="NCBI Taxonomy" id="1232428"/>
    <lineage>
        <taxon>Bacteria</taxon>
        <taxon>Bacillati</taxon>
        <taxon>Bacillota</taxon>
        <taxon>Negativicutes</taxon>
        <taxon>Veillonellales</taxon>
        <taxon>Veillonellaceae</taxon>
        <taxon>Megasphaera</taxon>
    </lineage>
</organism>
<dbReference type="GO" id="GO:0008483">
    <property type="term" value="F:transaminase activity"/>
    <property type="evidence" value="ECO:0007669"/>
    <property type="project" value="UniProtKB-KW"/>
</dbReference>
<keyword evidence="3 5" id="KW-0663">Pyridoxal phosphate</keyword>
<comment type="cofactor">
    <cofactor evidence="1 5">
        <name>pyridoxal 5'-phosphate</name>
        <dbReference type="ChEBI" id="CHEBI:597326"/>
    </cofactor>
</comment>
<dbReference type="InterPro" id="IPR001544">
    <property type="entry name" value="Aminotrans_IV"/>
</dbReference>
<keyword evidence="6" id="KW-0032">Aminotransferase</keyword>
<evidence type="ECO:0000313" key="7">
    <source>
        <dbReference type="Proteomes" id="UP001206692"/>
    </source>
</evidence>
<keyword evidence="6" id="KW-0808">Transferase</keyword>
<protein>
    <submittedName>
        <fullName evidence="6">Aminotransferase class IV</fullName>
    </submittedName>
</protein>
<sequence>MNLTFDDGYQFGLGAFETVSLVKGQPVWLEAHEQRLRRALHWLGIALPLDWKDQFRAYIEGEGAGMGVVKILASDNNLSFTSRKNPYEDMPSRPGFVLSLSDIRRNESSPFVFHKTFNYGDSIVAKRKAAQLGIDEPIFCNTKGELTEGAVSNLFFIKNGQLYTPPIEAGLLPGIVRAYVCHRYDVIEKAIYPDEIDGFDECFITNSLMGIMAVRQFGSQTFPVSETTQTAALFQQYQKDRLRPFPGSL</sequence>
<dbReference type="InterPro" id="IPR050571">
    <property type="entry name" value="Class-IV_PLP-Dep_Aminotrnsfr"/>
</dbReference>
<dbReference type="Gene3D" id="3.30.470.10">
    <property type="match status" value="1"/>
</dbReference>
<name>A0ABT1ST27_9FIRM</name>
<gene>
    <name evidence="6" type="ORF">NE675_08365</name>
</gene>
<dbReference type="SUPFAM" id="SSF56752">
    <property type="entry name" value="D-aminoacid aminotransferase-like PLP-dependent enzymes"/>
    <property type="match status" value="1"/>
</dbReference>
<evidence type="ECO:0000256" key="4">
    <source>
        <dbReference type="RuleBase" id="RU004106"/>
    </source>
</evidence>
<comment type="caution">
    <text evidence="6">The sequence shown here is derived from an EMBL/GenBank/DDBJ whole genome shotgun (WGS) entry which is preliminary data.</text>
</comment>
<dbReference type="Proteomes" id="UP001206692">
    <property type="component" value="Unassembled WGS sequence"/>
</dbReference>
<accession>A0ABT1ST27</accession>
<reference evidence="6 7" key="1">
    <citation type="submission" date="2022-06" db="EMBL/GenBank/DDBJ databases">
        <title>Isolation of gut microbiota from human fecal samples.</title>
        <authorList>
            <person name="Pamer E.G."/>
            <person name="Barat B."/>
            <person name="Waligurski E."/>
            <person name="Medina S."/>
            <person name="Paddock L."/>
            <person name="Mostad J."/>
        </authorList>
    </citation>
    <scope>NUCLEOTIDE SEQUENCE [LARGE SCALE GENOMIC DNA]</scope>
    <source>
        <strain evidence="6 7">DFI.1.1</strain>
    </source>
</reference>
<proteinExistence type="inferred from homology"/>
<dbReference type="InterPro" id="IPR036038">
    <property type="entry name" value="Aminotransferase-like"/>
</dbReference>
<dbReference type="InterPro" id="IPR043132">
    <property type="entry name" value="BCAT-like_C"/>
</dbReference>
<keyword evidence="7" id="KW-1185">Reference proteome</keyword>
<dbReference type="PANTHER" id="PTHR42743:SF11">
    <property type="entry name" value="AMINODEOXYCHORISMATE LYASE"/>
    <property type="match status" value="1"/>
</dbReference>
<evidence type="ECO:0000256" key="3">
    <source>
        <dbReference type="ARBA" id="ARBA00022898"/>
    </source>
</evidence>
<dbReference type="InterPro" id="IPR018300">
    <property type="entry name" value="Aminotrans_IV_CS"/>
</dbReference>
<evidence type="ECO:0000256" key="5">
    <source>
        <dbReference type="RuleBase" id="RU004516"/>
    </source>
</evidence>
<dbReference type="RefSeq" id="WP_072272042.1">
    <property type="nucleotide sequence ID" value="NZ_JAJCIO010000006.1"/>
</dbReference>
<evidence type="ECO:0000313" key="6">
    <source>
        <dbReference type="EMBL" id="MCQ5343031.1"/>
    </source>
</evidence>
<dbReference type="EMBL" id="JANGEW010000015">
    <property type="protein sequence ID" value="MCQ5343031.1"/>
    <property type="molecule type" value="Genomic_DNA"/>
</dbReference>
<evidence type="ECO:0000256" key="2">
    <source>
        <dbReference type="ARBA" id="ARBA00009320"/>
    </source>
</evidence>